<dbReference type="PANTHER" id="PTHR33571:SF14">
    <property type="entry name" value="PROTEIN ADENYLYLTRANSFERASE MJ0435-RELATED"/>
    <property type="match status" value="1"/>
</dbReference>
<keyword evidence="4" id="KW-0548">Nucleotidyltransferase</keyword>
<organism evidence="11 12">
    <name type="scientific">Shinella granuli</name>
    <dbReference type="NCBI Taxonomy" id="323621"/>
    <lineage>
        <taxon>Bacteria</taxon>
        <taxon>Pseudomonadati</taxon>
        <taxon>Pseudomonadota</taxon>
        <taxon>Alphaproteobacteria</taxon>
        <taxon>Hyphomicrobiales</taxon>
        <taxon>Rhizobiaceae</taxon>
        <taxon>Shinella</taxon>
    </lineage>
</organism>
<keyword evidence="5" id="KW-0479">Metal-binding</keyword>
<evidence type="ECO:0000259" key="10">
    <source>
        <dbReference type="Pfam" id="PF01909"/>
    </source>
</evidence>
<dbReference type="Pfam" id="PF01909">
    <property type="entry name" value="NTP_transf_2"/>
    <property type="match status" value="1"/>
</dbReference>
<keyword evidence="7" id="KW-0067">ATP-binding</keyword>
<dbReference type="PANTHER" id="PTHR33571">
    <property type="entry name" value="SSL8005 PROTEIN"/>
    <property type="match status" value="1"/>
</dbReference>
<dbReference type="RefSeq" id="WP_133034381.1">
    <property type="nucleotide sequence ID" value="NZ_BAABEI010000012.1"/>
</dbReference>
<evidence type="ECO:0000256" key="6">
    <source>
        <dbReference type="ARBA" id="ARBA00022741"/>
    </source>
</evidence>
<keyword evidence="2" id="KW-1277">Toxin-antitoxin system</keyword>
<gene>
    <name evidence="11" type="ORF">EV665_106222</name>
</gene>
<evidence type="ECO:0000256" key="7">
    <source>
        <dbReference type="ARBA" id="ARBA00022840"/>
    </source>
</evidence>
<protein>
    <recommendedName>
        <fullName evidence="10">Polymerase nucleotidyl transferase domain-containing protein</fullName>
    </recommendedName>
</protein>
<dbReference type="AlphaFoldDB" id="A0A4R2D1T9"/>
<accession>A0A4R2D1T9</accession>
<reference evidence="11 12" key="1">
    <citation type="submission" date="2019-03" db="EMBL/GenBank/DDBJ databases">
        <title>Genomic Encyclopedia of Type Strains, Phase IV (KMG-IV): sequencing the most valuable type-strain genomes for metagenomic binning, comparative biology and taxonomic classification.</title>
        <authorList>
            <person name="Goeker M."/>
        </authorList>
    </citation>
    <scope>NUCLEOTIDE SEQUENCE [LARGE SCALE GENOMIC DNA]</scope>
    <source>
        <strain evidence="11 12">DSM 18401</strain>
    </source>
</reference>
<dbReference type="InterPro" id="IPR043519">
    <property type="entry name" value="NT_sf"/>
</dbReference>
<keyword evidence="8" id="KW-0460">Magnesium</keyword>
<evidence type="ECO:0000256" key="4">
    <source>
        <dbReference type="ARBA" id="ARBA00022695"/>
    </source>
</evidence>
<comment type="similarity">
    <text evidence="9">Belongs to the MntA antitoxin family.</text>
</comment>
<proteinExistence type="inferred from homology"/>
<keyword evidence="6" id="KW-0547">Nucleotide-binding</keyword>
<dbReference type="SUPFAM" id="SSF81301">
    <property type="entry name" value="Nucleotidyltransferase"/>
    <property type="match status" value="1"/>
</dbReference>
<dbReference type="GO" id="GO:0005524">
    <property type="term" value="F:ATP binding"/>
    <property type="evidence" value="ECO:0007669"/>
    <property type="project" value="UniProtKB-KW"/>
</dbReference>
<keyword evidence="12" id="KW-1185">Reference proteome</keyword>
<dbReference type="InterPro" id="IPR052038">
    <property type="entry name" value="Type-VII_TA_antitoxin"/>
</dbReference>
<comment type="cofactor">
    <cofactor evidence="1">
        <name>Mg(2+)</name>
        <dbReference type="ChEBI" id="CHEBI:18420"/>
    </cofactor>
</comment>
<name>A0A4R2D1T9_SHIGR</name>
<dbReference type="GO" id="GO:0016779">
    <property type="term" value="F:nucleotidyltransferase activity"/>
    <property type="evidence" value="ECO:0007669"/>
    <property type="project" value="UniProtKB-KW"/>
</dbReference>
<sequence>MTRDEIIAKLLEHRAELEAAGAEHISLFGSVARGTATAGSDIDVLVKLSEPVRQSGFGYFGALVDLKEMIENLTGRPVDVLPEPIQRERLRQNVERERVIAY</sequence>
<evidence type="ECO:0000313" key="12">
    <source>
        <dbReference type="Proteomes" id="UP000295351"/>
    </source>
</evidence>
<dbReference type="EMBL" id="SLVX01000006">
    <property type="protein sequence ID" value="TCN45744.1"/>
    <property type="molecule type" value="Genomic_DNA"/>
</dbReference>
<evidence type="ECO:0000256" key="9">
    <source>
        <dbReference type="ARBA" id="ARBA00038276"/>
    </source>
</evidence>
<evidence type="ECO:0000313" key="11">
    <source>
        <dbReference type="EMBL" id="TCN45744.1"/>
    </source>
</evidence>
<dbReference type="CDD" id="cd05403">
    <property type="entry name" value="NT_KNTase_like"/>
    <property type="match status" value="1"/>
</dbReference>
<keyword evidence="3" id="KW-0808">Transferase</keyword>
<dbReference type="Proteomes" id="UP000295351">
    <property type="component" value="Unassembled WGS sequence"/>
</dbReference>
<comment type="caution">
    <text evidence="11">The sequence shown here is derived from an EMBL/GenBank/DDBJ whole genome shotgun (WGS) entry which is preliminary data.</text>
</comment>
<dbReference type="InterPro" id="IPR002934">
    <property type="entry name" value="Polymerase_NTP_transf_dom"/>
</dbReference>
<evidence type="ECO:0000256" key="2">
    <source>
        <dbReference type="ARBA" id="ARBA00022649"/>
    </source>
</evidence>
<evidence type="ECO:0000256" key="1">
    <source>
        <dbReference type="ARBA" id="ARBA00001946"/>
    </source>
</evidence>
<feature type="domain" description="Polymerase nucleotidyl transferase" evidence="10">
    <location>
        <begin position="18"/>
        <end position="99"/>
    </location>
</feature>
<dbReference type="Gene3D" id="3.30.460.10">
    <property type="entry name" value="Beta Polymerase, domain 2"/>
    <property type="match status" value="1"/>
</dbReference>
<dbReference type="GO" id="GO:0046872">
    <property type="term" value="F:metal ion binding"/>
    <property type="evidence" value="ECO:0007669"/>
    <property type="project" value="UniProtKB-KW"/>
</dbReference>
<evidence type="ECO:0000256" key="8">
    <source>
        <dbReference type="ARBA" id="ARBA00022842"/>
    </source>
</evidence>
<evidence type="ECO:0000256" key="3">
    <source>
        <dbReference type="ARBA" id="ARBA00022679"/>
    </source>
</evidence>
<evidence type="ECO:0000256" key="5">
    <source>
        <dbReference type="ARBA" id="ARBA00022723"/>
    </source>
</evidence>